<evidence type="ECO:0000313" key="2">
    <source>
        <dbReference type="EMBL" id="KAE8237284.1"/>
    </source>
</evidence>
<dbReference type="PANTHER" id="PTHR12843:SF5">
    <property type="entry name" value="EEF1A LYSINE METHYLTRANSFERASE 2"/>
    <property type="match status" value="1"/>
</dbReference>
<dbReference type="Proteomes" id="UP000077671">
    <property type="component" value="Unassembled WGS sequence"/>
</dbReference>
<dbReference type="PANTHER" id="PTHR12843">
    <property type="entry name" value="PROTEIN-LYSINE N-METHYLTRANSFERASE METTL10"/>
    <property type="match status" value="1"/>
</dbReference>
<reference evidence="2" key="1">
    <citation type="submission" date="2016-04" db="EMBL/GenBank/DDBJ databases">
        <authorList>
            <person name="Nguyen H.D."/>
            <person name="Kesanakurti P."/>
            <person name="Cullis J."/>
            <person name="Levesque C.A."/>
            <person name="Hambleton S."/>
        </authorList>
    </citation>
    <scope>NUCLEOTIDE SEQUENCE</scope>
    <source>
        <strain evidence="2">DAOMC 238032</strain>
    </source>
</reference>
<dbReference type="SUPFAM" id="SSF53335">
    <property type="entry name" value="S-adenosyl-L-methionine-dependent methyltransferases"/>
    <property type="match status" value="1"/>
</dbReference>
<sequence length="199" mass="21304">MSDENVYATKDAAQVSWFEEAPALSLELISAAYRGHGGVIDIGGGASRLAGALVEAGYAPVAVLDLSASALAVAKARLGSASKKVEWIVADVTQWRSTTRYDVWHDRAAFHFLTDPVQQEAYVAAMRSALASHGIAIIGTFAPDGPERCSGLPVVRHDAASIAAIIGQDFELVNELRHEHLTPGGSVQQFQFSRFRRVS</sequence>
<proteinExistence type="predicted"/>
<dbReference type="InterPro" id="IPR029063">
    <property type="entry name" value="SAM-dependent_MTases_sf"/>
</dbReference>
<dbReference type="EMBL" id="LWDD02003380">
    <property type="protein sequence ID" value="KAE8237284.1"/>
    <property type="molecule type" value="Genomic_DNA"/>
</dbReference>
<gene>
    <name evidence="2" type="ORF">A4X03_0g9168</name>
</gene>
<dbReference type="Pfam" id="PF13649">
    <property type="entry name" value="Methyltransf_25"/>
    <property type="match status" value="1"/>
</dbReference>
<protein>
    <recommendedName>
        <fullName evidence="1">Methyltransferase domain-containing protein</fullName>
    </recommendedName>
</protein>
<organism evidence="2 3">
    <name type="scientific">Tilletia caries</name>
    <name type="common">wheat bunt fungus</name>
    <dbReference type="NCBI Taxonomy" id="13290"/>
    <lineage>
        <taxon>Eukaryota</taxon>
        <taxon>Fungi</taxon>
        <taxon>Dikarya</taxon>
        <taxon>Basidiomycota</taxon>
        <taxon>Ustilaginomycotina</taxon>
        <taxon>Exobasidiomycetes</taxon>
        <taxon>Tilletiales</taxon>
        <taxon>Tilletiaceae</taxon>
        <taxon>Tilletia</taxon>
    </lineage>
</organism>
<feature type="domain" description="Methyltransferase" evidence="1">
    <location>
        <begin position="39"/>
        <end position="134"/>
    </location>
</feature>
<dbReference type="InterPro" id="IPR041698">
    <property type="entry name" value="Methyltransf_25"/>
</dbReference>
<dbReference type="CDD" id="cd02440">
    <property type="entry name" value="AdoMet_MTases"/>
    <property type="match status" value="1"/>
</dbReference>
<dbReference type="AlphaFoldDB" id="A0A8T8SCS1"/>
<evidence type="ECO:0000313" key="3">
    <source>
        <dbReference type="Proteomes" id="UP000077671"/>
    </source>
</evidence>
<reference evidence="2" key="2">
    <citation type="journal article" date="2019" name="IMA Fungus">
        <title>Genome sequencing and comparison of five Tilletia species to identify candidate genes for the detection of regulated species infecting wheat.</title>
        <authorList>
            <person name="Nguyen H.D.T."/>
            <person name="Sultana T."/>
            <person name="Kesanakurti P."/>
            <person name="Hambleton S."/>
        </authorList>
    </citation>
    <scope>NUCLEOTIDE SEQUENCE</scope>
    <source>
        <strain evidence="2">DAOMC 238032</strain>
    </source>
</reference>
<accession>A0A8T8SCS1</accession>
<comment type="caution">
    <text evidence="2">The sequence shown here is derived from an EMBL/GenBank/DDBJ whole genome shotgun (WGS) entry which is preliminary data.</text>
</comment>
<dbReference type="Gene3D" id="3.40.50.150">
    <property type="entry name" value="Vaccinia Virus protein VP39"/>
    <property type="match status" value="1"/>
</dbReference>
<evidence type="ECO:0000259" key="1">
    <source>
        <dbReference type="Pfam" id="PF13649"/>
    </source>
</evidence>
<name>A0A8T8SCS1_9BASI</name>